<gene>
    <name evidence="1" type="ORF">A2Z86_10265</name>
</gene>
<dbReference type="EMBL" id="MFIV01000031">
    <property type="protein sequence ID" value="OGF99285.1"/>
    <property type="molecule type" value="Genomic_DNA"/>
</dbReference>
<sequence length="94" mass="10470">MGAFTLRRAISARTTSPTRSGRILLVMKPMVLETLSPQAVACCSGRKKYFQRQPLTHSTPRLSPAKATRGRILTRPLSNMVLKASLRFTPRKAM</sequence>
<accession>A0A1F5YGH8</accession>
<reference evidence="1 2" key="1">
    <citation type="journal article" date="2016" name="Nat. Commun.">
        <title>Thousands of microbial genomes shed light on interconnected biogeochemical processes in an aquifer system.</title>
        <authorList>
            <person name="Anantharaman K."/>
            <person name="Brown C.T."/>
            <person name="Hug L.A."/>
            <person name="Sharon I."/>
            <person name="Castelle C.J."/>
            <person name="Probst A.J."/>
            <person name="Thomas B.C."/>
            <person name="Singh A."/>
            <person name="Wilkins M.J."/>
            <person name="Karaoz U."/>
            <person name="Brodie E.L."/>
            <person name="Williams K.H."/>
            <person name="Hubbard S.S."/>
            <person name="Banfield J.F."/>
        </authorList>
    </citation>
    <scope>NUCLEOTIDE SEQUENCE [LARGE SCALE GENOMIC DNA]</scope>
</reference>
<dbReference type="AlphaFoldDB" id="A0A1F5YGH8"/>
<evidence type="ECO:0000313" key="1">
    <source>
        <dbReference type="EMBL" id="OGF99285.1"/>
    </source>
</evidence>
<comment type="caution">
    <text evidence="1">The sequence shown here is derived from an EMBL/GenBank/DDBJ whole genome shotgun (WGS) entry which is preliminary data.</text>
</comment>
<dbReference type="Proteomes" id="UP000176992">
    <property type="component" value="Unassembled WGS sequence"/>
</dbReference>
<evidence type="ECO:0000313" key="2">
    <source>
        <dbReference type="Proteomes" id="UP000176992"/>
    </source>
</evidence>
<proteinExistence type="predicted"/>
<organism evidence="1 2">
    <name type="scientific">Candidatus Glassbacteria bacterium GWA2_58_10</name>
    <dbReference type="NCBI Taxonomy" id="1817865"/>
    <lineage>
        <taxon>Bacteria</taxon>
        <taxon>Candidatus Glassiibacteriota</taxon>
    </lineage>
</organism>
<protein>
    <submittedName>
        <fullName evidence="1">Uncharacterized protein</fullName>
    </submittedName>
</protein>
<name>A0A1F5YGH8_9BACT</name>